<reference evidence="11" key="2">
    <citation type="submission" date="2025-08" db="UniProtKB">
        <authorList>
            <consortium name="RefSeq"/>
        </authorList>
    </citation>
    <scope>IDENTIFICATION</scope>
    <source>
        <tissue evidence="11">Leaf</tissue>
    </source>
</reference>
<dbReference type="GeneID" id="104785873"/>
<dbReference type="PROSITE" id="PS00164">
    <property type="entry name" value="ENOLASE"/>
    <property type="match status" value="1"/>
</dbReference>
<proteinExistence type="inferred from homology"/>
<organism evidence="10 11">
    <name type="scientific">Camelina sativa</name>
    <name type="common">False flax</name>
    <name type="synonym">Myagrum sativum</name>
    <dbReference type="NCBI Taxonomy" id="90675"/>
    <lineage>
        <taxon>Eukaryota</taxon>
        <taxon>Viridiplantae</taxon>
        <taxon>Streptophyta</taxon>
        <taxon>Embryophyta</taxon>
        <taxon>Tracheophyta</taxon>
        <taxon>Spermatophyta</taxon>
        <taxon>Magnoliopsida</taxon>
        <taxon>eudicotyledons</taxon>
        <taxon>Gunneridae</taxon>
        <taxon>Pentapetalae</taxon>
        <taxon>rosids</taxon>
        <taxon>malvids</taxon>
        <taxon>Brassicales</taxon>
        <taxon>Brassicaceae</taxon>
        <taxon>Camelineae</taxon>
        <taxon>Camelina</taxon>
    </lineage>
</organism>
<dbReference type="Gene3D" id="3.30.390.10">
    <property type="entry name" value="Enolase-like, N-terminal domain"/>
    <property type="match status" value="1"/>
</dbReference>
<dbReference type="SUPFAM" id="SSF51604">
    <property type="entry name" value="Enolase C-terminal domain-like"/>
    <property type="match status" value="1"/>
</dbReference>
<dbReference type="CDD" id="cd03313">
    <property type="entry name" value="enolase"/>
    <property type="match status" value="1"/>
</dbReference>
<dbReference type="InterPro" id="IPR029017">
    <property type="entry name" value="Enolase-like_N"/>
</dbReference>
<evidence type="ECO:0000256" key="6">
    <source>
        <dbReference type="ARBA" id="ARBA00023152"/>
    </source>
</evidence>
<dbReference type="PANTHER" id="PTHR11902:SF1">
    <property type="entry name" value="ENOLASE"/>
    <property type="match status" value="1"/>
</dbReference>
<dbReference type="Gene3D" id="3.20.20.120">
    <property type="entry name" value="Enolase-like C-terminal domain"/>
    <property type="match status" value="1"/>
</dbReference>
<comment type="similarity">
    <text evidence="3">Belongs to the enolase family.</text>
</comment>
<dbReference type="InterPro" id="IPR020810">
    <property type="entry name" value="Enolase_C"/>
</dbReference>
<dbReference type="InterPro" id="IPR020809">
    <property type="entry name" value="Enolase_CS"/>
</dbReference>
<dbReference type="SFLD" id="SFLDF00002">
    <property type="entry name" value="enolase"/>
    <property type="match status" value="1"/>
</dbReference>
<dbReference type="Proteomes" id="UP000694864">
    <property type="component" value="Chromosome 5"/>
</dbReference>
<evidence type="ECO:0000256" key="7">
    <source>
        <dbReference type="ARBA" id="ARBA00023239"/>
    </source>
</evidence>
<keyword evidence="7" id="KW-0456">Lyase</keyword>
<name>A0ABM0Z2E4_CAMSA</name>
<keyword evidence="5" id="KW-0460">Magnesium</keyword>
<comment type="pathway">
    <text evidence="2">Carbohydrate degradation; glycolysis; pyruvate from D-glyceraldehyde 3-phosphate: step 4/5.</text>
</comment>
<keyword evidence="6" id="KW-0324">Glycolysis</keyword>
<sequence>MATITVVKARQIFDSRGNPTVEVDIHTSTGVKVTAAVPSGASTGIYEALELRDGGSDYLGKGVSKAVGNVNNIIGPALIGKDPTQQTAIDNFMVHELDGTQNEWGWCKQKLGANAILAVSLAVCKAGAVVSGIPLYKHIANLAGNPKIVLPVPAFNVINGGSHAGNKLAMQEFMILPVGASSFTEAMKMGVEVYHHLKSVIKKKYGQDATNVGDEGGFAPNIQENKEGLELLKTAIEKAGYTGKVVIGMDVAASEFYSSDKTYDLNFKEENNNGSQKISGDALKDLYKSFVAEYPIVSIEDPFDQDDWEHYAKMTTECGKEVQIVGDDLLVTNPKRVAKAIAEKSCNALLLKVNQIGSVTESIEAVRMSKKAGWGVMTSHRSGETEDTFIADLAVGLSTGQIKTGAPCRSERLAKYNQLLRIEEELGSEAIYAGVNFRTPVEPY</sequence>
<dbReference type="SMART" id="SM01192">
    <property type="entry name" value="Enolase_C"/>
    <property type="match status" value="1"/>
</dbReference>
<evidence type="ECO:0000313" key="11">
    <source>
        <dbReference type="RefSeq" id="XP_010509461.1"/>
    </source>
</evidence>
<protein>
    <recommendedName>
        <fullName evidence="4">phosphopyruvate hydratase</fullName>
        <ecNumber evidence="4">4.2.1.11</ecNumber>
    </recommendedName>
</protein>
<dbReference type="PRINTS" id="PR00148">
    <property type="entry name" value="ENOLASE"/>
</dbReference>
<feature type="domain" description="Enolase C-terminal TIM barrel" evidence="8">
    <location>
        <begin position="147"/>
        <end position="440"/>
    </location>
</feature>
<evidence type="ECO:0000259" key="8">
    <source>
        <dbReference type="SMART" id="SM01192"/>
    </source>
</evidence>
<dbReference type="NCBIfam" id="TIGR01060">
    <property type="entry name" value="eno"/>
    <property type="match status" value="1"/>
</dbReference>
<feature type="domain" description="Enolase N-terminal" evidence="9">
    <location>
        <begin position="4"/>
        <end position="139"/>
    </location>
</feature>
<dbReference type="RefSeq" id="XP_010509461.1">
    <property type="nucleotide sequence ID" value="XM_010511159.2"/>
</dbReference>
<dbReference type="SUPFAM" id="SSF54826">
    <property type="entry name" value="Enolase N-terminal domain-like"/>
    <property type="match status" value="1"/>
</dbReference>
<keyword evidence="10" id="KW-1185">Reference proteome</keyword>
<reference evidence="10" key="1">
    <citation type="journal article" date="2014" name="Nat. Commun.">
        <title>The emerging biofuel crop Camelina sativa retains a highly undifferentiated hexaploid genome structure.</title>
        <authorList>
            <person name="Kagale S."/>
            <person name="Koh C."/>
            <person name="Nixon J."/>
            <person name="Bollina V."/>
            <person name="Clarke W.E."/>
            <person name="Tuteja R."/>
            <person name="Spillane C."/>
            <person name="Robinson S.J."/>
            <person name="Links M.G."/>
            <person name="Clarke C."/>
            <person name="Higgins E.E."/>
            <person name="Huebert T."/>
            <person name="Sharpe A.G."/>
            <person name="Parkin I.A."/>
        </authorList>
    </citation>
    <scope>NUCLEOTIDE SEQUENCE [LARGE SCALE GENOMIC DNA]</scope>
    <source>
        <strain evidence="10">cv. DH55</strain>
    </source>
</reference>
<dbReference type="PIRSF" id="PIRSF001400">
    <property type="entry name" value="Enolase"/>
    <property type="match status" value="1"/>
</dbReference>
<evidence type="ECO:0000256" key="2">
    <source>
        <dbReference type="ARBA" id="ARBA00005031"/>
    </source>
</evidence>
<gene>
    <name evidence="11" type="primary">LOC104785873</name>
</gene>
<dbReference type="InterPro" id="IPR020811">
    <property type="entry name" value="Enolase_N"/>
</dbReference>
<evidence type="ECO:0000256" key="5">
    <source>
        <dbReference type="ARBA" id="ARBA00022842"/>
    </source>
</evidence>
<evidence type="ECO:0000256" key="3">
    <source>
        <dbReference type="ARBA" id="ARBA00009604"/>
    </source>
</evidence>
<dbReference type="SFLD" id="SFLDG00178">
    <property type="entry name" value="enolase"/>
    <property type="match status" value="1"/>
</dbReference>
<evidence type="ECO:0000256" key="1">
    <source>
        <dbReference type="ARBA" id="ARBA00001946"/>
    </source>
</evidence>
<evidence type="ECO:0000256" key="4">
    <source>
        <dbReference type="ARBA" id="ARBA00012058"/>
    </source>
</evidence>
<dbReference type="SFLD" id="SFLDS00001">
    <property type="entry name" value="Enolase"/>
    <property type="match status" value="1"/>
</dbReference>
<dbReference type="InterPro" id="IPR036849">
    <property type="entry name" value="Enolase-like_C_sf"/>
</dbReference>
<accession>A0ABM0Z2E4</accession>
<dbReference type="Pfam" id="PF03952">
    <property type="entry name" value="Enolase_N"/>
    <property type="match status" value="1"/>
</dbReference>
<comment type="cofactor">
    <cofactor evidence="1">
        <name>Mg(2+)</name>
        <dbReference type="ChEBI" id="CHEBI:18420"/>
    </cofactor>
</comment>
<dbReference type="Pfam" id="PF00113">
    <property type="entry name" value="Enolase_C"/>
    <property type="match status" value="1"/>
</dbReference>
<dbReference type="HAMAP" id="MF_00318">
    <property type="entry name" value="Enolase"/>
    <property type="match status" value="1"/>
</dbReference>
<dbReference type="PANTHER" id="PTHR11902">
    <property type="entry name" value="ENOLASE"/>
    <property type="match status" value="1"/>
</dbReference>
<evidence type="ECO:0000313" key="10">
    <source>
        <dbReference type="Proteomes" id="UP000694864"/>
    </source>
</evidence>
<evidence type="ECO:0000259" key="9">
    <source>
        <dbReference type="SMART" id="SM01193"/>
    </source>
</evidence>
<dbReference type="EC" id="4.2.1.11" evidence="4"/>
<dbReference type="InterPro" id="IPR000941">
    <property type="entry name" value="Enolase"/>
</dbReference>
<dbReference type="SMART" id="SM01193">
    <property type="entry name" value="Enolase_N"/>
    <property type="match status" value="1"/>
</dbReference>